<evidence type="ECO:0000313" key="1">
    <source>
        <dbReference type="EMBL" id="KAK8211441.1"/>
    </source>
</evidence>
<gene>
    <name evidence="1" type="ORF">M8818_003408</name>
</gene>
<proteinExistence type="predicted"/>
<name>A0ACC3SG10_9PEZI</name>
<accession>A0ACC3SG10</accession>
<dbReference type="Proteomes" id="UP001320706">
    <property type="component" value="Unassembled WGS sequence"/>
</dbReference>
<dbReference type="EMBL" id="JAMKPW020000014">
    <property type="protein sequence ID" value="KAK8211441.1"/>
    <property type="molecule type" value="Genomic_DNA"/>
</dbReference>
<sequence>MAEAAQGDQPTPTTGPAPATLNLRILSPSADFPQGGWDIKDVPSSTPIAELKRRISNVLPTHPPPDRQRIIYQGRLLSQEAQTLAEVFGQQVNQQRDFSLHLVLRPTGGSTPTPSAPASRSATPVPGLPPRPASHGPPPGAHHPHPNLFPPGVAQRPPGFPQAFPMPPFPIPGIPQGLPIPGQQVHVHHVHPPTQPNGMPLRNGSPGTPSAPSPHPQVPHGVPTPTAFQQIIARQQQARAAAGQQGIGTGSGQPPQRDGNTEVGGADGVNQQAQGNGIPPQTQQAGQQHPGATVGQQPGVATGAREVTGPNGMRYSVTVNQSTFTFPNAPGQPLPGFPNAFPQPFGFPGLPHPDFHHPHHPPQMPFQRRPTPAPMLDAGLLGEIGDFARQFAEREGVTNEERERLNNLLARTNEAAGNALVNNIQQHPLANSIPGLNQQAGQQPPTNMLNRILSPQLSQQPSASSQSFDSTQPTVYLLSSPTGPHALLFTPQGVYNGSFPSTNSRTTLPGLSPTPTPTTGIRVQPQTGAAYAAEPAHAPQGLPQPPGQQAEQAQLAQLPQQRQAVNGQQPAQAQEQQLLPQLLPQFWLLFRILIFAYFFLGSGQGWRRPLVLLVIGVAFWAIRGGLVGQGVEGAIRGWWEGVVGVPNRARQQGAQQGQGQEQGAQQGVQGHGQAQQELPWWRERLRPAERAAALFVASLWPGIGERAIQARREEEQARLRREQEAREAEERRVAEAQAQQDQSQAAEGQGGEAVVTAGNETQEAEASGAEFFEETGVRERKPVSAQAQADHAGPSVEAVQRVGEGSEGSGGHTHAE</sequence>
<keyword evidence="2" id="KW-1185">Reference proteome</keyword>
<evidence type="ECO:0000313" key="2">
    <source>
        <dbReference type="Proteomes" id="UP001320706"/>
    </source>
</evidence>
<comment type="caution">
    <text evidence="1">The sequence shown here is derived from an EMBL/GenBank/DDBJ whole genome shotgun (WGS) entry which is preliminary data.</text>
</comment>
<organism evidence="1 2">
    <name type="scientific">Zalaria obscura</name>
    <dbReference type="NCBI Taxonomy" id="2024903"/>
    <lineage>
        <taxon>Eukaryota</taxon>
        <taxon>Fungi</taxon>
        <taxon>Dikarya</taxon>
        <taxon>Ascomycota</taxon>
        <taxon>Pezizomycotina</taxon>
        <taxon>Dothideomycetes</taxon>
        <taxon>Dothideomycetidae</taxon>
        <taxon>Dothideales</taxon>
        <taxon>Zalariaceae</taxon>
        <taxon>Zalaria</taxon>
    </lineage>
</organism>
<reference evidence="1" key="1">
    <citation type="submission" date="2024-02" db="EMBL/GenBank/DDBJ databases">
        <title>Metagenome Assembled Genome of Zalaria obscura JY119.</title>
        <authorList>
            <person name="Vighnesh L."/>
            <person name="Jagadeeshwari U."/>
            <person name="Venkata Ramana C."/>
            <person name="Sasikala C."/>
        </authorList>
    </citation>
    <scope>NUCLEOTIDE SEQUENCE</scope>
    <source>
        <strain evidence="1">JY119</strain>
    </source>
</reference>
<protein>
    <submittedName>
        <fullName evidence="1">Uncharacterized protein</fullName>
    </submittedName>
</protein>